<name>A0ABX6JZE3_9MICO</name>
<evidence type="ECO:0000256" key="2">
    <source>
        <dbReference type="SAM" id="Phobius"/>
    </source>
</evidence>
<organism evidence="3 4">
    <name type="scientific">Leucobacter coleopterorum</name>
    <dbReference type="NCBI Taxonomy" id="2714933"/>
    <lineage>
        <taxon>Bacteria</taxon>
        <taxon>Bacillati</taxon>
        <taxon>Actinomycetota</taxon>
        <taxon>Actinomycetes</taxon>
        <taxon>Micrococcales</taxon>
        <taxon>Microbacteriaceae</taxon>
        <taxon>Leucobacter</taxon>
    </lineage>
</organism>
<feature type="compositionally biased region" description="Acidic residues" evidence="1">
    <location>
        <begin position="136"/>
        <end position="150"/>
    </location>
</feature>
<gene>
    <name evidence="3" type="ORF">G7066_01575</name>
</gene>
<evidence type="ECO:0000256" key="1">
    <source>
        <dbReference type="SAM" id="MobiDB-lite"/>
    </source>
</evidence>
<dbReference type="InterPro" id="IPR025323">
    <property type="entry name" value="DUF4229"/>
</dbReference>
<keyword evidence="2" id="KW-0472">Membrane</keyword>
<dbReference type="Pfam" id="PF14012">
    <property type="entry name" value="DUF4229"/>
    <property type="match status" value="1"/>
</dbReference>
<evidence type="ECO:0000313" key="4">
    <source>
        <dbReference type="Proteomes" id="UP000503441"/>
    </source>
</evidence>
<dbReference type="EMBL" id="CP049933">
    <property type="protein sequence ID" value="QIM19607.1"/>
    <property type="molecule type" value="Genomic_DNA"/>
</dbReference>
<feature type="transmembrane region" description="Helical" evidence="2">
    <location>
        <begin position="39"/>
        <end position="60"/>
    </location>
</feature>
<feature type="compositionally biased region" description="Low complexity" evidence="1">
    <location>
        <begin position="120"/>
        <end position="131"/>
    </location>
</feature>
<feature type="compositionally biased region" description="Low complexity" evidence="1">
    <location>
        <begin position="151"/>
        <end position="162"/>
    </location>
</feature>
<keyword evidence="2" id="KW-1133">Transmembrane helix</keyword>
<keyword evidence="4" id="KW-1185">Reference proteome</keyword>
<protein>
    <submittedName>
        <fullName evidence="3">DUF4229 domain-containing protein</fullName>
    </submittedName>
</protein>
<feature type="transmembrane region" description="Helical" evidence="2">
    <location>
        <begin position="66"/>
        <end position="85"/>
    </location>
</feature>
<dbReference type="Proteomes" id="UP000503441">
    <property type="component" value="Chromosome"/>
</dbReference>
<feature type="region of interest" description="Disordered" evidence="1">
    <location>
        <begin position="113"/>
        <end position="162"/>
    </location>
</feature>
<dbReference type="PROSITE" id="PS51257">
    <property type="entry name" value="PROKAR_LIPOPROTEIN"/>
    <property type="match status" value="1"/>
</dbReference>
<accession>A0ABX6JZE3</accession>
<keyword evidence="2" id="KW-0812">Transmembrane</keyword>
<proteinExistence type="predicted"/>
<evidence type="ECO:0000313" key="3">
    <source>
        <dbReference type="EMBL" id="QIM19607.1"/>
    </source>
</evidence>
<sequence length="162" mass="17483">MITKRTIPQCYPFHLVSSGACEVSEGPGKLGRVSNPRSAWFIYIVLRLLFFAVPFALLMLLGIWPWLSAVFAALIGVSLSIIFLAKPRATASESIYDWRNRDRTADDIIEDDALDGVEDPAPAAEAAPAAARETSEPDAEVDVDVADDAGDPAPQDEQGTHA</sequence>
<reference evidence="3 4" key="1">
    <citation type="submission" date="2020-03" db="EMBL/GenBank/DDBJ databases">
        <title>Leucobacter sp. nov., isolated from beetles.</title>
        <authorList>
            <person name="Hyun D.-W."/>
            <person name="Bae J.-W."/>
        </authorList>
    </citation>
    <scope>NUCLEOTIDE SEQUENCE [LARGE SCALE GENOMIC DNA]</scope>
    <source>
        <strain evidence="3 4">HDW9A</strain>
    </source>
</reference>